<dbReference type="InterPro" id="IPR040025">
    <property type="entry name" value="Znf622/Rei1/Reh1"/>
</dbReference>
<dbReference type="EMBL" id="MU842825">
    <property type="protein sequence ID" value="KAK2032993.1"/>
    <property type="molecule type" value="Genomic_DNA"/>
</dbReference>
<evidence type="ECO:0000313" key="3">
    <source>
        <dbReference type="EMBL" id="KAK2032993.1"/>
    </source>
</evidence>
<accession>A0AAD9HQ43</accession>
<reference evidence="3" key="1">
    <citation type="submission" date="2021-06" db="EMBL/GenBank/DDBJ databases">
        <title>Comparative genomics, transcriptomics and evolutionary studies reveal genomic signatures of adaptation to plant cell wall in hemibiotrophic fungi.</title>
        <authorList>
            <consortium name="DOE Joint Genome Institute"/>
            <person name="Baroncelli R."/>
            <person name="Diaz J.F."/>
            <person name="Benocci T."/>
            <person name="Peng M."/>
            <person name="Battaglia E."/>
            <person name="Haridas S."/>
            <person name="Andreopoulos W."/>
            <person name="Labutti K."/>
            <person name="Pangilinan J."/>
            <person name="Floch G.L."/>
            <person name="Makela M.R."/>
            <person name="Henrissat B."/>
            <person name="Grigoriev I.V."/>
            <person name="Crouch J.A."/>
            <person name="De Vries R.P."/>
            <person name="Sukno S.A."/>
            <person name="Thon M.R."/>
        </authorList>
    </citation>
    <scope>NUCLEOTIDE SEQUENCE</scope>
    <source>
        <strain evidence="3">MAFF235873</strain>
    </source>
</reference>
<dbReference type="GO" id="GO:0030687">
    <property type="term" value="C:preribosome, large subunit precursor"/>
    <property type="evidence" value="ECO:0007669"/>
    <property type="project" value="TreeGrafter"/>
</dbReference>
<evidence type="ECO:0000259" key="2">
    <source>
        <dbReference type="Pfam" id="PF12756"/>
    </source>
</evidence>
<evidence type="ECO:0000313" key="4">
    <source>
        <dbReference type="Proteomes" id="UP001232148"/>
    </source>
</evidence>
<dbReference type="AlphaFoldDB" id="A0AAD9HQ43"/>
<name>A0AAD9HQ43_9PEZI</name>
<feature type="domain" description="ZN622/Rei1/Reh1 zinc finger C2H2-type" evidence="2">
    <location>
        <begin position="8"/>
        <end position="103"/>
    </location>
</feature>
<dbReference type="Pfam" id="PF12756">
    <property type="entry name" value="zf-C2H2_2"/>
    <property type="match status" value="1"/>
</dbReference>
<evidence type="ECO:0000256" key="1">
    <source>
        <dbReference type="SAM" id="MobiDB-lite"/>
    </source>
</evidence>
<dbReference type="PANTHER" id="PTHR13182:SF8">
    <property type="entry name" value="CYTOPLASMIC 60S SUBUNIT BIOGENESIS FACTOR ZNF622"/>
    <property type="match status" value="1"/>
</dbReference>
<comment type="caution">
    <text evidence="3">The sequence shown here is derived from an EMBL/GenBank/DDBJ whole genome shotgun (WGS) entry which is preliminary data.</text>
</comment>
<organism evidence="3 4">
    <name type="scientific">Colletotrichum zoysiae</name>
    <dbReference type="NCBI Taxonomy" id="1216348"/>
    <lineage>
        <taxon>Eukaryota</taxon>
        <taxon>Fungi</taxon>
        <taxon>Dikarya</taxon>
        <taxon>Ascomycota</taxon>
        <taxon>Pezizomycotina</taxon>
        <taxon>Sordariomycetes</taxon>
        <taxon>Hypocreomycetidae</taxon>
        <taxon>Glomerellales</taxon>
        <taxon>Glomerellaceae</taxon>
        <taxon>Colletotrichum</taxon>
        <taxon>Colletotrichum graminicola species complex</taxon>
    </lineage>
</organism>
<dbReference type="PANTHER" id="PTHR13182">
    <property type="entry name" value="ZINC FINGER PROTEIN 622"/>
    <property type="match status" value="1"/>
</dbReference>
<dbReference type="InterPro" id="IPR041661">
    <property type="entry name" value="ZN622/Rei1/Reh1_Znf-C2H2"/>
</dbReference>
<dbReference type="Proteomes" id="UP001232148">
    <property type="component" value="Unassembled WGS sequence"/>
</dbReference>
<feature type="region of interest" description="Disordered" evidence="1">
    <location>
        <begin position="110"/>
        <end position="131"/>
    </location>
</feature>
<keyword evidence="4" id="KW-1185">Reference proteome</keyword>
<sequence length="284" mass="32593">MQPFMPGQCLFCPKFLPDFTDSVMHMQKSHGLFIPSQPQLVVDLETLFKYLHLVVFGYRECLHCGTVRATVQAAQQHMTSKGHCKFDISEQDSEFTEFYDFFELKDDMKTAGTKGNNNKETREQLSASPSQKPLLVDKDSLLLPSGRIALKQDSVQQGPSFSRFCRRTRVQSSKLRPSPVNLNIAEGPIKVDVDTDTGNTQHLSKRDTLDKSETVYPQSNMRARDRNSLMHLSPSQQQSLIRTQQKHEEKVQRKEERKQRKIDTKGNKNLYAYWATETPVYQCG</sequence>
<protein>
    <recommendedName>
        <fullName evidence="2">ZN622/Rei1/Reh1 zinc finger C2H2-type domain-containing protein</fullName>
    </recommendedName>
</protein>
<feature type="region of interest" description="Disordered" evidence="1">
    <location>
        <begin position="220"/>
        <end position="263"/>
    </location>
</feature>
<gene>
    <name evidence="3" type="ORF">LX32DRAFT_660796</name>
</gene>
<dbReference type="GO" id="GO:0042273">
    <property type="term" value="P:ribosomal large subunit biogenesis"/>
    <property type="evidence" value="ECO:0007669"/>
    <property type="project" value="TreeGrafter"/>
</dbReference>
<feature type="compositionally biased region" description="Basic and acidic residues" evidence="1">
    <location>
        <begin position="245"/>
        <end position="263"/>
    </location>
</feature>
<proteinExistence type="predicted"/>
<feature type="compositionally biased region" description="Polar residues" evidence="1">
    <location>
        <begin position="233"/>
        <end position="243"/>
    </location>
</feature>